<dbReference type="InterPro" id="IPR027417">
    <property type="entry name" value="P-loop_NTPase"/>
</dbReference>
<dbReference type="GO" id="GO:0005524">
    <property type="term" value="F:ATP binding"/>
    <property type="evidence" value="ECO:0007669"/>
    <property type="project" value="UniProtKB-KW"/>
</dbReference>
<dbReference type="Proteomes" id="UP000324222">
    <property type="component" value="Unassembled WGS sequence"/>
</dbReference>
<dbReference type="PANTHER" id="PTHR24223:SF448">
    <property type="entry name" value="FI20146P1-RELATED"/>
    <property type="match status" value="1"/>
</dbReference>
<dbReference type="GO" id="GO:0016020">
    <property type="term" value="C:membrane"/>
    <property type="evidence" value="ECO:0007669"/>
    <property type="project" value="TreeGrafter"/>
</dbReference>
<name>A0A5B7J178_PORTR</name>
<sequence length="60" mass="6257">MTTTTTTPRAVVSACALDEDLLALPYRDNTLCGENGASLSGGQKARVALARAVYQVWGDG</sequence>
<dbReference type="GO" id="GO:0042626">
    <property type="term" value="F:ATPase-coupled transmembrane transporter activity"/>
    <property type="evidence" value="ECO:0007669"/>
    <property type="project" value="TreeGrafter"/>
</dbReference>
<keyword evidence="2" id="KW-0067">ATP-binding</keyword>
<dbReference type="AlphaFoldDB" id="A0A5B7J178"/>
<dbReference type="Gene3D" id="3.40.50.300">
    <property type="entry name" value="P-loop containing nucleotide triphosphate hydrolases"/>
    <property type="match status" value="1"/>
</dbReference>
<dbReference type="SUPFAM" id="SSF52540">
    <property type="entry name" value="P-loop containing nucleoside triphosphate hydrolases"/>
    <property type="match status" value="1"/>
</dbReference>
<reference evidence="3 4" key="1">
    <citation type="submission" date="2019-05" db="EMBL/GenBank/DDBJ databases">
        <title>Another draft genome of Portunus trituberculatus and its Hox gene families provides insights of decapod evolution.</title>
        <authorList>
            <person name="Jeong J.-H."/>
            <person name="Song I."/>
            <person name="Kim S."/>
            <person name="Choi T."/>
            <person name="Kim D."/>
            <person name="Ryu S."/>
            <person name="Kim W."/>
        </authorList>
    </citation>
    <scope>NUCLEOTIDE SEQUENCE [LARGE SCALE GENOMIC DNA]</scope>
    <source>
        <tissue evidence="3">Muscle</tissue>
    </source>
</reference>
<dbReference type="InterPro" id="IPR050173">
    <property type="entry name" value="ABC_transporter_C-like"/>
</dbReference>
<evidence type="ECO:0000256" key="2">
    <source>
        <dbReference type="ARBA" id="ARBA00022840"/>
    </source>
</evidence>
<gene>
    <name evidence="3" type="ORF">E2C01_086586</name>
</gene>
<dbReference type="PANTHER" id="PTHR24223">
    <property type="entry name" value="ATP-BINDING CASSETTE SUB-FAMILY C"/>
    <property type="match status" value="1"/>
</dbReference>
<comment type="caution">
    <text evidence="3">The sequence shown here is derived from an EMBL/GenBank/DDBJ whole genome shotgun (WGS) entry which is preliminary data.</text>
</comment>
<evidence type="ECO:0000256" key="1">
    <source>
        <dbReference type="ARBA" id="ARBA00022741"/>
    </source>
</evidence>
<evidence type="ECO:0000313" key="3">
    <source>
        <dbReference type="EMBL" id="MPC91541.1"/>
    </source>
</evidence>
<organism evidence="3 4">
    <name type="scientific">Portunus trituberculatus</name>
    <name type="common">Swimming crab</name>
    <name type="synonym">Neptunus trituberculatus</name>
    <dbReference type="NCBI Taxonomy" id="210409"/>
    <lineage>
        <taxon>Eukaryota</taxon>
        <taxon>Metazoa</taxon>
        <taxon>Ecdysozoa</taxon>
        <taxon>Arthropoda</taxon>
        <taxon>Crustacea</taxon>
        <taxon>Multicrustacea</taxon>
        <taxon>Malacostraca</taxon>
        <taxon>Eumalacostraca</taxon>
        <taxon>Eucarida</taxon>
        <taxon>Decapoda</taxon>
        <taxon>Pleocyemata</taxon>
        <taxon>Brachyura</taxon>
        <taxon>Eubrachyura</taxon>
        <taxon>Portunoidea</taxon>
        <taxon>Portunidae</taxon>
        <taxon>Portuninae</taxon>
        <taxon>Portunus</taxon>
    </lineage>
</organism>
<protein>
    <submittedName>
        <fullName evidence="3">Putative multidrug resistance-associated protein</fullName>
    </submittedName>
</protein>
<dbReference type="OrthoDB" id="6500128at2759"/>
<proteinExistence type="predicted"/>
<dbReference type="EMBL" id="VSRR010088102">
    <property type="protein sequence ID" value="MPC91541.1"/>
    <property type="molecule type" value="Genomic_DNA"/>
</dbReference>
<keyword evidence="4" id="KW-1185">Reference proteome</keyword>
<accession>A0A5B7J178</accession>
<keyword evidence="1" id="KW-0547">Nucleotide-binding</keyword>
<evidence type="ECO:0000313" key="4">
    <source>
        <dbReference type="Proteomes" id="UP000324222"/>
    </source>
</evidence>